<gene>
    <name evidence="2" type="ORF">RMCC_1861</name>
</gene>
<dbReference type="STRING" id="228230.RMCC_1861"/>
<organism evidence="2 3">
    <name type="scientific">Mycolicibacterium canariasense</name>
    <name type="common">Mycobacterium canariasense</name>
    <dbReference type="NCBI Taxonomy" id="228230"/>
    <lineage>
        <taxon>Bacteria</taxon>
        <taxon>Bacillati</taxon>
        <taxon>Actinomycetota</taxon>
        <taxon>Actinomycetes</taxon>
        <taxon>Mycobacteriales</taxon>
        <taxon>Mycobacteriaceae</taxon>
        <taxon>Mycolicibacterium</taxon>
    </lineage>
</organism>
<dbReference type="RefSeq" id="WP_062656083.1">
    <property type="nucleotide sequence ID" value="NZ_BCSY01000035.1"/>
</dbReference>
<reference evidence="3" key="2">
    <citation type="submission" date="2016-02" db="EMBL/GenBank/DDBJ databases">
        <title>Draft genome sequence of five rapidly growing Mycobacterium species.</title>
        <authorList>
            <person name="Katahira K."/>
            <person name="Gotou Y."/>
            <person name="Iida K."/>
            <person name="Ogura Y."/>
            <person name="Hayashi T."/>
        </authorList>
    </citation>
    <scope>NUCLEOTIDE SEQUENCE [LARGE SCALE GENOMIC DNA]</scope>
    <source>
        <strain evidence="3">JCM15298</strain>
    </source>
</reference>
<dbReference type="Proteomes" id="UP000069443">
    <property type="component" value="Unassembled WGS sequence"/>
</dbReference>
<evidence type="ECO:0000313" key="2">
    <source>
        <dbReference type="EMBL" id="GAS94895.1"/>
    </source>
</evidence>
<protein>
    <submittedName>
        <fullName evidence="2">Uncharacterized protein</fullName>
    </submittedName>
</protein>
<proteinExistence type="predicted"/>
<dbReference type="EMBL" id="BCSY01000035">
    <property type="protein sequence ID" value="GAS94895.1"/>
    <property type="molecule type" value="Genomic_DNA"/>
</dbReference>
<dbReference type="AlphaFoldDB" id="A0A124E1W0"/>
<feature type="compositionally biased region" description="Basic and acidic residues" evidence="1">
    <location>
        <begin position="1"/>
        <end position="10"/>
    </location>
</feature>
<keyword evidence="3" id="KW-1185">Reference proteome</keyword>
<dbReference type="OrthoDB" id="3699207at2"/>
<evidence type="ECO:0000256" key="1">
    <source>
        <dbReference type="SAM" id="MobiDB-lite"/>
    </source>
</evidence>
<reference evidence="3" key="1">
    <citation type="journal article" date="2016" name="Genome Announc.">
        <title>Draft Genome Sequences of Five Rapidly Growing Mycobacterium Species, M. thermoresistibile, M. fortuitum subsp. acetamidolyticum, M. canariasense, M. brisbanense, and M. novocastrense.</title>
        <authorList>
            <person name="Katahira K."/>
            <person name="Ogura Y."/>
            <person name="Gotoh Y."/>
            <person name="Hayashi T."/>
        </authorList>
    </citation>
    <scope>NUCLEOTIDE SEQUENCE [LARGE SCALE GENOMIC DNA]</scope>
    <source>
        <strain evidence="3">JCM15298</strain>
    </source>
</reference>
<comment type="caution">
    <text evidence="2">The sequence shown here is derived from an EMBL/GenBank/DDBJ whole genome shotgun (WGS) entry which is preliminary data.</text>
</comment>
<evidence type="ECO:0000313" key="3">
    <source>
        <dbReference type="Proteomes" id="UP000069443"/>
    </source>
</evidence>
<sequence>MGERYERNDIPDLSAIGGQWDPREPRNHGGDYVVPRRLVAVLPGRNWPNTPEQCTAGHLDTEWIHDGQVLLCTGCGIDAT</sequence>
<feature type="region of interest" description="Disordered" evidence="1">
    <location>
        <begin position="1"/>
        <end position="29"/>
    </location>
</feature>
<name>A0A124E1W0_MYCCR</name>
<accession>A0A124E1W0</accession>